<evidence type="ECO:0000313" key="2">
    <source>
        <dbReference type="Proteomes" id="UP001283361"/>
    </source>
</evidence>
<evidence type="ECO:0000313" key="1">
    <source>
        <dbReference type="EMBL" id="KAK3690898.1"/>
    </source>
</evidence>
<protein>
    <submittedName>
        <fullName evidence="1">Uncharacterized protein</fullName>
    </submittedName>
</protein>
<name>A0AAE1CEK7_9GAST</name>
<sequence length="97" mass="10660">MLDMAASRGVHHLDIGKSPAVGPPRATTMEICLLEQQTASGLTTTSYNHEPVATLTSANRERSDHLELQPRTCDYCNIGKPRAVYPPRATTTNLWLL</sequence>
<dbReference type="EMBL" id="JAWDGP010008106">
    <property type="protein sequence ID" value="KAK3690898.1"/>
    <property type="molecule type" value="Genomic_DNA"/>
</dbReference>
<dbReference type="Proteomes" id="UP001283361">
    <property type="component" value="Unassembled WGS sequence"/>
</dbReference>
<gene>
    <name evidence="1" type="ORF">RRG08_021596</name>
</gene>
<comment type="caution">
    <text evidence="1">The sequence shown here is derived from an EMBL/GenBank/DDBJ whole genome shotgun (WGS) entry which is preliminary data.</text>
</comment>
<keyword evidence="2" id="KW-1185">Reference proteome</keyword>
<dbReference type="AlphaFoldDB" id="A0AAE1CEK7"/>
<reference evidence="1" key="1">
    <citation type="journal article" date="2023" name="G3 (Bethesda)">
        <title>A reference genome for the long-term kleptoplast-retaining sea slug Elysia crispata morphotype clarki.</title>
        <authorList>
            <person name="Eastman K.E."/>
            <person name="Pendleton A.L."/>
            <person name="Shaikh M.A."/>
            <person name="Suttiyut T."/>
            <person name="Ogas R."/>
            <person name="Tomko P."/>
            <person name="Gavelis G."/>
            <person name="Widhalm J.R."/>
            <person name="Wisecaver J.H."/>
        </authorList>
    </citation>
    <scope>NUCLEOTIDE SEQUENCE</scope>
    <source>
        <strain evidence="1">ECLA1</strain>
    </source>
</reference>
<accession>A0AAE1CEK7</accession>
<proteinExistence type="predicted"/>
<organism evidence="1 2">
    <name type="scientific">Elysia crispata</name>
    <name type="common">lettuce slug</name>
    <dbReference type="NCBI Taxonomy" id="231223"/>
    <lineage>
        <taxon>Eukaryota</taxon>
        <taxon>Metazoa</taxon>
        <taxon>Spiralia</taxon>
        <taxon>Lophotrochozoa</taxon>
        <taxon>Mollusca</taxon>
        <taxon>Gastropoda</taxon>
        <taxon>Heterobranchia</taxon>
        <taxon>Euthyneura</taxon>
        <taxon>Panpulmonata</taxon>
        <taxon>Sacoglossa</taxon>
        <taxon>Placobranchoidea</taxon>
        <taxon>Plakobranchidae</taxon>
        <taxon>Elysia</taxon>
    </lineage>
</organism>